<feature type="compositionally biased region" description="Basic and acidic residues" evidence="1">
    <location>
        <begin position="173"/>
        <end position="189"/>
    </location>
</feature>
<evidence type="ECO:0000313" key="3">
    <source>
        <dbReference type="EMBL" id="CAK9145027.1"/>
    </source>
</evidence>
<dbReference type="Proteomes" id="UP001642360">
    <property type="component" value="Unassembled WGS sequence"/>
</dbReference>
<comment type="caution">
    <text evidence="3">The sequence shown here is derived from an EMBL/GenBank/DDBJ whole genome shotgun (WGS) entry which is preliminary data.</text>
</comment>
<dbReference type="PANTHER" id="PTHR31549:SF23">
    <property type="entry name" value="OS03G0591600 PROTEIN"/>
    <property type="match status" value="1"/>
</dbReference>
<dbReference type="AlphaFoldDB" id="A0ABC8RJP9"/>
<dbReference type="InterPro" id="IPR004158">
    <property type="entry name" value="DUF247_pln"/>
</dbReference>
<proteinExistence type="predicted"/>
<feature type="transmembrane region" description="Helical" evidence="2">
    <location>
        <begin position="362"/>
        <end position="382"/>
    </location>
</feature>
<dbReference type="Pfam" id="PF03140">
    <property type="entry name" value="DUF247"/>
    <property type="match status" value="1"/>
</dbReference>
<keyword evidence="2" id="KW-0472">Membrane</keyword>
<dbReference type="EMBL" id="CAUOFW020001450">
    <property type="protein sequence ID" value="CAK9145027.1"/>
    <property type="molecule type" value="Genomic_DNA"/>
</dbReference>
<feature type="compositionally biased region" description="Polar residues" evidence="1">
    <location>
        <begin position="193"/>
        <end position="202"/>
    </location>
</feature>
<protein>
    <submittedName>
        <fullName evidence="3">Uncharacterized protein</fullName>
    </submittedName>
</protein>
<evidence type="ECO:0000256" key="1">
    <source>
        <dbReference type="SAM" id="MobiDB-lite"/>
    </source>
</evidence>
<keyword evidence="4" id="KW-1185">Reference proteome</keyword>
<gene>
    <name evidence="3" type="ORF">ILEXP_LOCUS12814</name>
</gene>
<reference evidence="3 4" key="1">
    <citation type="submission" date="2024-02" db="EMBL/GenBank/DDBJ databases">
        <authorList>
            <person name="Vignale AGUSTIN F."/>
            <person name="Sosa J E."/>
            <person name="Modenutti C."/>
        </authorList>
    </citation>
    <scope>NUCLEOTIDE SEQUENCE [LARGE SCALE GENOMIC DNA]</scope>
</reference>
<dbReference type="PANTHER" id="PTHR31549">
    <property type="entry name" value="PROTEIN, PUTATIVE (DUF247)-RELATED-RELATED"/>
    <property type="match status" value="1"/>
</dbReference>
<name>A0ABC8RJP9_9AQUA</name>
<keyword evidence="2" id="KW-1133">Transmembrane helix</keyword>
<evidence type="ECO:0000256" key="2">
    <source>
        <dbReference type="SAM" id="Phobius"/>
    </source>
</evidence>
<sequence>MLLGPNCYIPQEVAVGPYHYWRPEFYEMQRYNLAAAQRTQKQPKNLRFHQLVEKLIKYGPKTRAYYHMYLDFNGETLAWMMAVDASFLLEFLQIFAIKEGNKKALTSVSSRMSHLLDIAGAKSAHNALLRDMLSPFKMMEEEHPHIRVWEHVHLLDVLYSSIVPELQEPSEITEVKEEREKEGEDKENVKPVNDNTSLNSTGKPPLVEEISIPSVTELSKAGVKFSPTNGGILNLGFYCKTFTLYLPTINIDVNTEVILRNLVAYEACNASGPLALTRYTELMNGIIDTAEDAKLLRQRGIIVNRLKNDEEVANLWNGMSRSMRLTKVPFLDKVIEDVNNYHDSKLKVKAGKFMKAYVFQSWKFLSLFAAILLLLLVTFKAFCSVYSCSRITHEHLQ</sequence>
<evidence type="ECO:0000313" key="4">
    <source>
        <dbReference type="Proteomes" id="UP001642360"/>
    </source>
</evidence>
<organism evidence="3 4">
    <name type="scientific">Ilex paraguariensis</name>
    <name type="common">yerba mate</name>
    <dbReference type="NCBI Taxonomy" id="185542"/>
    <lineage>
        <taxon>Eukaryota</taxon>
        <taxon>Viridiplantae</taxon>
        <taxon>Streptophyta</taxon>
        <taxon>Embryophyta</taxon>
        <taxon>Tracheophyta</taxon>
        <taxon>Spermatophyta</taxon>
        <taxon>Magnoliopsida</taxon>
        <taxon>eudicotyledons</taxon>
        <taxon>Gunneridae</taxon>
        <taxon>Pentapetalae</taxon>
        <taxon>asterids</taxon>
        <taxon>campanulids</taxon>
        <taxon>Aquifoliales</taxon>
        <taxon>Aquifoliaceae</taxon>
        <taxon>Ilex</taxon>
    </lineage>
</organism>
<accession>A0ABC8RJP9</accession>
<keyword evidence="2" id="KW-0812">Transmembrane</keyword>
<feature type="region of interest" description="Disordered" evidence="1">
    <location>
        <begin position="170"/>
        <end position="204"/>
    </location>
</feature>